<evidence type="ECO:0000259" key="9">
    <source>
        <dbReference type="Pfam" id="PF00218"/>
    </source>
</evidence>
<dbReference type="NCBIfam" id="NF001377">
    <property type="entry name" value="PRK00278.2-4"/>
    <property type="match status" value="1"/>
</dbReference>
<dbReference type="InterPro" id="IPR011060">
    <property type="entry name" value="RibuloseP-bd_barrel"/>
</dbReference>
<accession>A0A519BD15</accession>
<dbReference type="PROSITE" id="PS00614">
    <property type="entry name" value="IGPS"/>
    <property type="match status" value="1"/>
</dbReference>
<comment type="pathway">
    <text evidence="2 8">Amino-acid biosynthesis; L-tryptophan biosynthesis; L-tryptophan from chorismate: step 4/5.</text>
</comment>
<dbReference type="Gene3D" id="3.20.20.70">
    <property type="entry name" value="Aldolase class I"/>
    <property type="match status" value="1"/>
</dbReference>
<evidence type="ECO:0000313" key="10">
    <source>
        <dbReference type="EMBL" id="RZD15137.1"/>
    </source>
</evidence>
<evidence type="ECO:0000256" key="3">
    <source>
        <dbReference type="ARBA" id="ARBA00022605"/>
    </source>
</evidence>
<evidence type="ECO:0000313" key="11">
    <source>
        <dbReference type="Proteomes" id="UP000320813"/>
    </source>
</evidence>
<comment type="catalytic activity">
    <reaction evidence="1 8">
        <text>1-(2-carboxyphenylamino)-1-deoxy-D-ribulose 5-phosphate + H(+) = (1S,2R)-1-C-(indol-3-yl)glycerol 3-phosphate + CO2 + H2O</text>
        <dbReference type="Rhea" id="RHEA:23476"/>
        <dbReference type="ChEBI" id="CHEBI:15377"/>
        <dbReference type="ChEBI" id="CHEBI:15378"/>
        <dbReference type="ChEBI" id="CHEBI:16526"/>
        <dbReference type="ChEBI" id="CHEBI:58613"/>
        <dbReference type="ChEBI" id="CHEBI:58866"/>
        <dbReference type="EC" id="4.1.1.48"/>
    </reaction>
</comment>
<dbReference type="GO" id="GO:0004425">
    <property type="term" value="F:indole-3-glycerol-phosphate synthase activity"/>
    <property type="evidence" value="ECO:0007669"/>
    <property type="project" value="UniProtKB-UniRule"/>
</dbReference>
<dbReference type="Proteomes" id="UP000320813">
    <property type="component" value="Unassembled WGS sequence"/>
</dbReference>
<keyword evidence="6 8" id="KW-0057">Aromatic amino acid biosynthesis</keyword>
<evidence type="ECO:0000256" key="2">
    <source>
        <dbReference type="ARBA" id="ARBA00004696"/>
    </source>
</evidence>
<keyword evidence="3 8" id="KW-0028">Amino-acid biosynthesis</keyword>
<keyword evidence="4 8" id="KW-0210">Decarboxylase</keyword>
<comment type="similarity">
    <text evidence="8">Belongs to the TrpC family.</text>
</comment>
<name>A0A519BD15_9DELT</name>
<dbReference type="InterPro" id="IPR013785">
    <property type="entry name" value="Aldolase_TIM"/>
</dbReference>
<gene>
    <name evidence="8 10" type="primary">trpC</name>
    <name evidence="10" type="ORF">EVJ47_02370</name>
</gene>
<dbReference type="AlphaFoldDB" id="A0A519BD15"/>
<dbReference type="HAMAP" id="MF_00134_B">
    <property type="entry name" value="IGPS_B"/>
    <property type="match status" value="1"/>
</dbReference>
<dbReference type="FunFam" id="3.20.20.70:FF:000024">
    <property type="entry name" value="Indole-3-glycerol phosphate synthase"/>
    <property type="match status" value="1"/>
</dbReference>
<comment type="caution">
    <text evidence="10">The sequence shown here is derived from an EMBL/GenBank/DDBJ whole genome shotgun (WGS) entry which is preliminary data.</text>
</comment>
<feature type="domain" description="Indole-3-glycerol phosphate synthase" evidence="9">
    <location>
        <begin position="3"/>
        <end position="264"/>
    </location>
</feature>
<dbReference type="Pfam" id="PF00218">
    <property type="entry name" value="IGPS"/>
    <property type="match status" value="1"/>
</dbReference>
<protein>
    <recommendedName>
        <fullName evidence="8">Indole-3-glycerol phosphate synthase</fullName>
        <shortName evidence="8">IGPS</shortName>
        <ecNumber evidence="8">4.1.1.48</ecNumber>
    </recommendedName>
</protein>
<evidence type="ECO:0000256" key="5">
    <source>
        <dbReference type="ARBA" id="ARBA00022822"/>
    </source>
</evidence>
<dbReference type="GO" id="GO:0004640">
    <property type="term" value="F:phosphoribosylanthranilate isomerase activity"/>
    <property type="evidence" value="ECO:0007669"/>
    <property type="project" value="TreeGrafter"/>
</dbReference>
<evidence type="ECO:0000256" key="1">
    <source>
        <dbReference type="ARBA" id="ARBA00001633"/>
    </source>
</evidence>
<dbReference type="CDD" id="cd00331">
    <property type="entry name" value="IGPS"/>
    <property type="match status" value="1"/>
</dbReference>
<dbReference type="PANTHER" id="PTHR22854">
    <property type="entry name" value="TRYPTOPHAN BIOSYNTHESIS PROTEIN"/>
    <property type="match status" value="1"/>
</dbReference>
<keyword evidence="7 8" id="KW-0456">Lyase</keyword>
<evidence type="ECO:0000256" key="4">
    <source>
        <dbReference type="ARBA" id="ARBA00022793"/>
    </source>
</evidence>
<proteinExistence type="inferred from homology"/>
<dbReference type="InterPro" id="IPR001468">
    <property type="entry name" value="Indole-3-GlycerolPSynthase_CS"/>
</dbReference>
<dbReference type="EC" id="4.1.1.48" evidence="8"/>
<evidence type="ECO:0000256" key="8">
    <source>
        <dbReference type="HAMAP-Rule" id="MF_00134"/>
    </source>
</evidence>
<organism evidence="10 11">
    <name type="scientific">Candidatus Acidulodesulfobacterium ferriphilum</name>
    <dbReference type="NCBI Taxonomy" id="2597223"/>
    <lineage>
        <taxon>Bacteria</taxon>
        <taxon>Deltaproteobacteria</taxon>
        <taxon>Candidatus Acidulodesulfobacterales</taxon>
        <taxon>Candidatus Acidulodesulfobacterium</taxon>
    </lineage>
</organism>
<dbReference type="PANTHER" id="PTHR22854:SF2">
    <property type="entry name" value="INDOLE-3-GLYCEROL-PHOSPHATE SYNTHASE"/>
    <property type="match status" value="1"/>
</dbReference>
<dbReference type="UniPathway" id="UPA00035">
    <property type="reaction ID" value="UER00043"/>
</dbReference>
<dbReference type="SUPFAM" id="SSF51366">
    <property type="entry name" value="Ribulose-phoshate binding barrel"/>
    <property type="match status" value="1"/>
</dbReference>
<dbReference type="InterPro" id="IPR013798">
    <property type="entry name" value="Indole-3-glycerol_P_synth_dom"/>
</dbReference>
<evidence type="ECO:0000256" key="7">
    <source>
        <dbReference type="ARBA" id="ARBA00023239"/>
    </source>
</evidence>
<sequence length="274" mass="30405">MILDGILKEKTKEVEKFKASINEPEYKAQAYQAFYGLRSLKKALKPRSNGEAVSYRICSIIAEVKKASPSKGVLIRDFKPDEIAGVYEKAGASAISVLTDKTFFMGSPSDILKVRNAVHLPILRKDFIIDEIQVFESKIIGADAILLIIKALSSEQYKNLLSLARELSLEVLTEISNDEELDIAMKYNAEIIGINSRDLLTFKTDLFKTARIAEKIPPGKLIVAESGISGRGDIEMLMKRGINSFLIGEALVTSDDALKKLKDLLLPYTINSYL</sequence>
<dbReference type="InterPro" id="IPR045186">
    <property type="entry name" value="Indole-3-glycerol_P_synth"/>
</dbReference>
<dbReference type="GO" id="GO:0000162">
    <property type="term" value="P:L-tryptophan biosynthetic process"/>
    <property type="evidence" value="ECO:0007669"/>
    <property type="project" value="UniProtKB-UniRule"/>
</dbReference>
<dbReference type="EMBL" id="SGBD01000001">
    <property type="protein sequence ID" value="RZD15137.1"/>
    <property type="molecule type" value="Genomic_DNA"/>
</dbReference>
<evidence type="ECO:0000256" key="6">
    <source>
        <dbReference type="ARBA" id="ARBA00023141"/>
    </source>
</evidence>
<reference evidence="10 11" key="1">
    <citation type="submission" date="2019-01" db="EMBL/GenBank/DDBJ databases">
        <title>Insights into ecological role of a new deltaproteobacterial order Candidatus Sinidesulfobacterales (Sva0485) by metagenomics and metatranscriptomics.</title>
        <authorList>
            <person name="Tan S."/>
            <person name="Liu J."/>
            <person name="Fang Y."/>
            <person name="Hedlund B.P."/>
            <person name="Lian Z.H."/>
            <person name="Huang L.Y."/>
            <person name="Li J.T."/>
            <person name="Huang L.N."/>
            <person name="Li W.J."/>
            <person name="Jiang H.C."/>
            <person name="Dong H.L."/>
            <person name="Shu W.S."/>
        </authorList>
    </citation>
    <scope>NUCLEOTIDE SEQUENCE [LARGE SCALE GENOMIC DNA]</scope>
    <source>
        <strain evidence="10">AP3</strain>
    </source>
</reference>
<keyword evidence="5 8" id="KW-0822">Tryptophan biosynthesis</keyword>